<dbReference type="PROSITE" id="PS00375">
    <property type="entry name" value="UDPGT"/>
    <property type="match status" value="1"/>
</dbReference>
<organism evidence="8 9">
    <name type="scientific">Populus euphratica</name>
    <name type="common">Euphrates poplar</name>
    <dbReference type="NCBI Taxonomy" id="75702"/>
    <lineage>
        <taxon>Eukaryota</taxon>
        <taxon>Viridiplantae</taxon>
        <taxon>Streptophyta</taxon>
        <taxon>Embryophyta</taxon>
        <taxon>Tracheophyta</taxon>
        <taxon>Spermatophyta</taxon>
        <taxon>Magnoliopsida</taxon>
        <taxon>eudicotyledons</taxon>
        <taxon>Gunneridae</taxon>
        <taxon>Pentapetalae</taxon>
        <taxon>rosids</taxon>
        <taxon>fabids</taxon>
        <taxon>Malpighiales</taxon>
        <taxon>Salicaceae</taxon>
        <taxon>Saliceae</taxon>
        <taxon>Populus</taxon>
    </lineage>
</organism>
<comment type="pathway">
    <text evidence="1">Pigment biosynthesis; anthocyanin biosynthesis.</text>
</comment>
<evidence type="ECO:0000313" key="9">
    <source>
        <dbReference type="RefSeq" id="XP_011010110.1"/>
    </source>
</evidence>
<evidence type="ECO:0000256" key="1">
    <source>
        <dbReference type="ARBA" id="ARBA00004935"/>
    </source>
</evidence>
<name>A0AAJ6TFR9_POPEU</name>
<comment type="catalytic activity">
    <reaction evidence="5">
        <text>an anthocyanidin + UDP-alpha-D-glucose + H(+) = an anthocyanidin 3-O-beta-D-glucoside + UDP</text>
        <dbReference type="Rhea" id="RHEA:20093"/>
        <dbReference type="ChEBI" id="CHEBI:15378"/>
        <dbReference type="ChEBI" id="CHEBI:16307"/>
        <dbReference type="ChEBI" id="CHEBI:58223"/>
        <dbReference type="ChEBI" id="CHEBI:58885"/>
        <dbReference type="ChEBI" id="CHEBI:143576"/>
        <dbReference type="EC" id="2.4.1.115"/>
    </reaction>
</comment>
<dbReference type="InterPro" id="IPR058980">
    <property type="entry name" value="Glyco_transf_N"/>
</dbReference>
<dbReference type="PANTHER" id="PTHR11926:SF1498">
    <property type="entry name" value="GLYCOSYLTRANSFERASE"/>
    <property type="match status" value="1"/>
</dbReference>
<sequence>MGSISKPHVVVIPCPLQGHLKTMLNLAKLLHYKGLHITFVNTEFNHKRFLRSRGPHALDDLPGFHFRTIPDGLPPSDIDATQDIPSLCDAMNKNFLAPFKDLLLQLKNTVSENNPPITCVVSDPFAPISIKAGEEVGLPVVMYATVNACGYMGFKQLHALRERGFTPIKGNSHASPSKVALLHHYTTSLPEWDTTFLYEPKSVVYVNFGSITVMTADQLVEFAMGLVNSNIPFLWIIRPDLVIGESAVLPAEFAEETERRGFITSWCPQEEVLNHPAVGGFLTHSGWGSTIESLCAGVPMVCWPFFADQAMNCRYSCNEWGVGMEIDNNVKREEVEMLVKELMEGEKGEKMRGKAMEWKRLAEEAVGPEGTSSINLDKFIHEIISSNN</sequence>
<gene>
    <name evidence="9" type="primary">LOC105115040</name>
</gene>
<comment type="similarity">
    <text evidence="2 6">Belongs to the UDP-glycosyltransferase family.</text>
</comment>
<evidence type="ECO:0000259" key="7">
    <source>
        <dbReference type="Pfam" id="PF26168"/>
    </source>
</evidence>
<dbReference type="Pfam" id="PF00201">
    <property type="entry name" value="UDPGT"/>
    <property type="match status" value="1"/>
</dbReference>
<dbReference type="GO" id="GO:0080044">
    <property type="term" value="F:quercetin 7-O-glucosyltransferase activity"/>
    <property type="evidence" value="ECO:0007669"/>
    <property type="project" value="TreeGrafter"/>
</dbReference>
<evidence type="ECO:0000256" key="4">
    <source>
        <dbReference type="ARBA" id="ARBA00022679"/>
    </source>
</evidence>
<evidence type="ECO:0000313" key="8">
    <source>
        <dbReference type="Proteomes" id="UP000694918"/>
    </source>
</evidence>
<protein>
    <recommendedName>
        <fullName evidence="3">anthocyanidin 3-O-glucosyltransferase</fullName>
        <ecNumber evidence="3">2.4.1.115</ecNumber>
    </recommendedName>
</protein>
<dbReference type="GO" id="GO:0080043">
    <property type="term" value="F:quercetin 3-O-glucosyltransferase activity"/>
    <property type="evidence" value="ECO:0007669"/>
    <property type="project" value="TreeGrafter"/>
</dbReference>
<reference evidence="9" key="1">
    <citation type="submission" date="2025-08" db="UniProtKB">
        <authorList>
            <consortium name="RefSeq"/>
        </authorList>
    </citation>
    <scope>IDENTIFICATION</scope>
</reference>
<dbReference type="AlphaFoldDB" id="A0AAJ6TFR9"/>
<accession>A0AAJ6TFR9</accession>
<feature type="domain" description="Glycosyltransferase N-terminal" evidence="7">
    <location>
        <begin position="9"/>
        <end position="124"/>
    </location>
</feature>
<dbReference type="FunFam" id="3.40.50.2000:FF:000027">
    <property type="entry name" value="Glycosyltransferase"/>
    <property type="match status" value="1"/>
</dbReference>
<dbReference type="RefSeq" id="XP_011010110.1">
    <property type="nucleotide sequence ID" value="XM_011011808.1"/>
</dbReference>
<dbReference type="InterPro" id="IPR002213">
    <property type="entry name" value="UDP_glucos_trans"/>
</dbReference>
<dbReference type="GeneID" id="105115040"/>
<evidence type="ECO:0000256" key="3">
    <source>
        <dbReference type="ARBA" id="ARBA00012585"/>
    </source>
</evidence>
<dbReference type="GO" id="GO:0047213">
    <property type="term" value="F:anthocyanidin 3-O-glucosyltransferase activity"/>
    <property type="evidence" value="ECO:0007669"/>
    <property type="project" value="UniProtKB-EC"/>
</dbReference>
<dbReference type="PANTHER" id="PTHR11926">
    <property type="entry name" value="GLUCOSYL/GLUCURONOSYL TRANSFERASES"/>
    <property type="match status" value="1"/>
</dbReference>
<keyword evidence="4 6" id="KW-0808">Transferase</keyword>
<evidence type="ECO:0000256" key="2">
    <source>
        <dbReference type="ARBA" id="ARBA00009995"/>
    </source>
</evidence>
<keyword evidence="8" id="KW-1185">Reference proteome</keyword>
<dbReference type="SUPFAM" id="SSF53756">
    <property type="entry name" value="UDP-Glycosyltransferase/glycogen phosphorylase"/>
    <property type="match status" value="1"/>
</dbReference>
<dbReference type="CDD" id="cd03784">
    <property type="entry name" value="GT1_Gtf-like"/>
    <property type="match status" value="1"/>
</dbReference>
<proteinExistence type="inferred from homology"/>
<dbReference type="Gene3D" id="3.40.50.2000">
    <property type="entry name" value="Glycogen Phosphorylase B"/>
    <property type="match status" value="3"/>
</dbReference>
<evidence type="ECO:0000256" key="5">
    <source>
        <dbReference type="ARBA" id="ARBA00047606"/>
    </source>
</evidence>
<dbReference type="Pfam" id="PF26168">
    <property type="entry name" value="Glyco_transf_N"/>
    <property type="match status" value="1"/>
</dbReference>
<evidence type="ECO:0000256" key="6">
    <source>
        <dbReference type="RuleBase" id="RU003718"/>
    </source>
</evidence>
<dbReference type="Proteomes" id="UP000694918">
    <property type="component" value="Unplaced"/>
</dbReference>
<dbReference type="EC" id="2.4.1.115" evidence="3"/>
<dbReference type="KEGG" id="peu:105115040"/>
<dbReference type="InterPro" id="IPR035595">
    <property type="entry name" value="UDP_glycos_trans_CS"/>
</dbReference>
<keyword evidence="6" id="KW-0328">Glycosyltransferase</keyword>